<keyword evidence="2" id="KW-1185">Reference proteome</keyword>
<evidence type="ECO:0000313" key="1">
    <source>
        <dbReference type="EMBL" id="GAA3930107.1"/>
    </source>
</evidence>
<accession>A0ABP7MTW7</accession>
<comment type="caution">
    <text evidence="1">The sequence shown here is derived from an EMBL/GenBank/DDBJ whole genome shotgun (WGS) entry which is preliminary data.</text>
</comment>
<reference evidence="2" key="1">
    <citation type="journal article" date="2019" name="Int. J. Syst. Evol. Microbiol.">
        <title>The Global Catalogue of Microorganisms (GCM) 10K type strain sequencing project: providing services to taxonomists for standard genome sequencing and annotation.</title>
        <authorList>
            <consortium name="The Broad Institute Genomics Platform"/>
            <consortium name="The Broad Institute Genome Sequencing Center for Infectious Disease"/>
            <person name="Wu L."/>
            <person name="Ma J."/>
        </authorList>
    </citation>
    <scope>NUCLEOTIDE SEQUENCE [LARGE SCALE GENOMIC DNA]</scope>
    <source>
        <strain evidence="2">JCM 17214</strain>
    </source>
</reference>
<dbReference type="EMBL" id="BAABDH010000021">
    <property type="protein sequence ID" value="GAA3930107.1"/>
    <property type="molecule type" value="Genomic_DNA"/>
</dbReference>
<dbReference type="Proteomes" id="UP001499909">
    <property type="component" value="Unassembled WGS sequence"/>
</dbReference>
<sequence>MVSVWAKVRVAALSSTASPSRMVLRMPSDASAGFKVRPAWVKRAFYGVIKPEVAEMRAFFDCRILLTLAGPAARCNLPTQVAAARRAAQC</sequence>
<name>A0ABP7MTW7_9BACT</name>
<evidence type="ECO:0000313" key="2">
    <source>
        <dbReference type="Proteomes" id="UP001499909"/>
    </source>
</evidence>
<organism evidence="1 2">
    <name type="scientific">Hymenobacter algoricola</name>
    <dbReference type="NCBI Taxonomy" id="486267"/>
    <lineage>
        <taxon>Bacteria</taxon>
        <taxon>Pseudomonadati</taxon>
        <taxon>Bacteroidota</taxon>
        <taxon>Cytophagia</taxon>
        <taxon>Cytophagales</taxon>
        <taxon>Hymenobacteraceae</taxon>
        <taxon>Hymenobacter</taxon>
    </lineage>
</organism>
<protein>
    <submittedName>
        <fullName evidence="1">Uncharacterized protein</fullName>
    </submittedName>
</protein>
<gene>
    <name evidence="1" type="ORF">GCM10022406_14330</name>
</gene>
<proteinExistence type="predicted"/>